<dbReference type="AlphaFoldDB" id="A0A2C9KBF4"/>
<dbReference type="PRINTS" id="PR00237">
    <property type="entry name" value="GPCRRHODOPSN"/>
</dbReference>
<dbReference type="CDD" id="cd00637">
    <property type="entry name" value="7tm_classA_rhodopsin-like"/>
    <property type="match status" value="1"/>
</dbReference>
<evidence type="ECO:0000259" key="10">
    <source>
        <dbReference type="PROSITE" id="PS50262"/>
    </source>
</evidence>
<comment type="subcellular location">
    <subcellularLocation>
        <location evidence="1">Cell membrane</location>
        <topology evidence="1">Multi-pass membrane protein</topology>
    </subcellularLocation>
</comment>
<evidence type="ECO:0000256" key="7">
    <source>
        <dbReference type="ARBA" id="ARBA00023170"/>
    </source>
</evidence>
<evidence type="ECO:0000313" key="12">
    <source>
        <dbReference type="Proteomes" id="UP000076420"/>
    </source>
</evidence>
<keyword evidence="3 9" id="KW-0812">Transmembrane</keyword>
<evidence type="ECO:0000313" key="11">
    <source>
        <dbReference type="EnsemblMetazoa" id="BGLB017217-PA"/>
    </source>
</evidence>
<feature type="domain" description="G-protein coupled receptors family 1 profile" evidence="10">
    <location>
        <begin position="42"/>
        <end position="401"/>
    </location>
</feature>
<evidence type="ECO:0000256" key="1">
    <source>
        <dbReference type="ARBA" id="ARBA00004651"/>
    </source>
</evidence>
<feature type="transmembrane region" description="Helical" evidence="9">
    <location>
        <begin position="192"/>
        <end position="219"/>
    </location>
</feature>
<dbReference type="STRING" id="6526.A0A2C9KBF4"/>
<evidence type="ECO:0000256" key="3">
    <source>
        <dbReference type="ARBA" id="ARBA00022692"/>
    </source>
</evidence>
<feature type="transmembrane region" description="Helical" evidence="9">
    <location>
        <begin position="24"/>
        <end position="53"/>
    </location>
</feature>
<dbReference type="Pfam" id="PF00001">
    <property type="entry name" value="7tm_1"/>
    <property type="match status" value="1"/>
</dbReference>
<dbReference type="PANTHER" id="PTHR24248">
    <property type="entry name" value="ADRENERGIC RECEPTOR-RELATED G-PROTEIN COUPLED RECEPTOR"/>
    <property type="match status" value="1"/>
</dbReference>
<keyword evidence="4 9" id="KW-1133">Transmembrane helix</keyword>
<proteinExistence type="predicted"/>
<gene>
    <name evidence="11" type="primary">106058069</name>
</gene>
<dbReference type="GO" id="GO:0005886">
    <property type="term" value="C:plasma membrane"/>
    <property type="evidence" value="ECO:0007669"/>
    <property type="project" value="UniProtKB-SubCell"/>
</dbReference>
<dbReference type="SUPFAM" id="SSF81321">
    <property type="entry name" value="Family A G protein-coupled receptor-like"/>
    <property type="match status" value="1"/>
</dbReference>
<dbReference type="KEGG" id="bgt:106058069"/>
<evidence type="ECO:0000256" key="8">
    <source>
        <dbReference type="ARBA" id="ARBA00023224"/>
    </source>
</evidence>
<feature type="transmembrane region" description="Helical" evidence="9">
    <location>
        <begin position="147"/>
        <end position="172"/>
    </location>
</feature>
<dbReference type="PANTHER" id="PTHR24248:SF192">
    <property type="entry name" value="G-PROTEIN COUPLED RECEPTORS FAMILY 1 PROFILE DOMAIN-CONTAINING PROTEIN"/>
    <property type="match status" value="1"/>
</dbReference>
<dbReference type="GO" id="GO:0004930">
    <property type="term" value="F:G protein-coupled receptor activity"/>
    <property type="evidence" value="ECO:0007669"/>
    <property type="project" value="UniProtKB-KW"/>
</dbReference>
<evidence type="ECO:0000256" key="9">
    <source>
        <dbReference type="SAM" id="Phobius"/>
    </source>
</evidence>
<dbReference type="Proteomes" id="UP000076420">
    <property type="component" value="Unassembled WGS sequence"/>
</dbReference>
<dbReference type="PROSITE" id="PS50262">
    <property type="entry name" value="G_PROTEIN_RECEP_F1_2"/>
    <property type="match status" value="1"/>
</dbReference>
<dbReference type="OrthoDB" id="10071887at2759"/>
<feature type="transmembrane region" description="Helical" evidence="9">
    <location>
        <begin position="346"/>
        <end position="374"/>
    </location>
</feature>
<evidence type="ECO:0000256" key="4">
    <source>
        <dbReference type="ARBA" id="ARBA00022989"/>
    </source>
</evidence>
<dbReference type="Gene3D" id="1.20.1070.10">
    <property type="entry name" value="Rhodopsin 7-helix transmembrane proteins"/>
    <property type="match status" value="1"/>
</dbReference>
<evidence type="ECO:0000256" key="5">
    <source>
        <dbReference type="ARBA" id="ARBA00023040"/>
    </source>
</evidence>
<accession>A0A2C9KBF4</accession>
<keyword evidence="8" id="KW-0807">Transducer</keyword>
<keyword evidence="5" id="KW-0297">G-protein coupled receptor</keyword>
<feature type="transmembrane region" description="Helical" evidence="9">
    <location>
        <begin position="105"/>
        <end position="127"/>
    </location>
</feature>
<reference evidence="11" key="1">
    <citation type="submission" date="2020-05" db="UniProtKB">
        <authorList>
            <consortium name="EnsemblMetazoa"/>
        </authorList>
    </citation>
    <scope>IDENTIFICATION</scope>
    <source>
        <strain evidence="11">BB02</strain>
    </source>
</reference>
<organism evidence="11 12">
    <name type="scientific">Biomphalaria glabrata</name>
    <name type="common">Bloodfluke planorb</name>
    <name type="synonym">Freshwater snail</name>
    <dbReference type="NCBI Taxonomy" id="6526"/>
    <lineage>
        <taxon>Eukaryota</taxon>
        <taxon>Metazoa</taxon>
        <taxon>Spiralia</taxon>
        <taxon>Lophotrochozoa</taxon>
        <taxon>Mollusca</taxon>
        <taxon>Gastropoda</taxon>
        <taxon>Heterobranchia</taxon>
        <taxon>Euthyneura</taxon>
        <taxon>Panpulmonata</taxon>
        <taxon>Hygrophila</taxon>
        <taxon>Lymnaeoidea</taxon>
        <taxon>Planorbidae</taxon>
        <taxon>Biomphalaria</taxon>
    </lineage>
</organism>
<dbReference type="VEuPathDB" id="VectorBase:BGLB017217"/>
<protein>
    <recommendedName>
        <fullName evidence="10">G-protein coupled receptors family 1 profile domain-containing protein</fullName>
    </recommendedName>
</protein>
<feature type="transmembrane region" description="Helical" evidence="9">
    <location>
        <begin position="65"/>
        <end position="85"/>
    </location>
</feature>
<evidence type="ECO:0000256" key="6">
    <source>
        <dbReference type="ARBA" id="ARBA00023136"/>
    </source>
</evidence>
<dbReference type="VEuPathDB" id="VectorBase:BGLAX_047123"/>
<sequence length="416" mass="47625">MASNNTSRCLDQFELPNITDDTRITLLLIILTTTLSVLIVTTNFCFILVMCRYRRKYSCRDHSKSLLIMMSLATCDALIGAVLLPQLAYFVVNNGYWSIQGEFCLMFLMLDKVLSTVSIYHVALMALDRYLAACRPLLYLKLQTKTVYFLILATWAFPIVSTSASLVTSLVYYDLYTFIQCMSVSHVCFEYFTGLVLLTEMLLDFWLPLLIIYTLYLLITRKIYVYERQFFVKFNALTQPLAKATTEALVHAKRFSKPAHSIEREVEINKAKILASAAMPSSRLLSDDIYKKGEDDGNKKDGDDVATRHNDDAISVKWTEEEGRLSKGSFAHSDQERKLRRNSLKAYVTVGCIVMAFTVCWLPYNIFHIVVYLLKMELWPVVYICFTILSYANSAVNPICFCFTSIVRQAIAEEFC</sequence>
<name>A0A2C9KBF4_BIOGL</name>
<keyword evidence="6 9" id="KW-0472">Membrane</keyword>
<dbReference type="InterPro" id="IPR017452">
    <property type="entry name" value="GPCR_Rhodpsn_7TM"/>
</dbReference>
<dbReference type="InterPro" id="IPR000276">
    <property type="entry name" value="GPCR_Rhodpsn"/>
</dbReference>
<keyword evidence="7" id="KW-0675">Receptor</keyword>
<dbReference type="RefSeq" id="XP_013070899.2">
    <property type="nucleotide sequence ID" value="XM_013215445.2"/>
</dbReference>
<keyword evidence="2" id="KW-1003">Cell membrane</keyword>
<feature type="transmembrane region" description="Helical" evidence="9">
    <location>
        <begin position="380"/>
        <end position="403"/>
    </location>
</feature>
<evidence type="ECO:0000256" key="2">
    <source>
        <dbReference type="ARBA" id="ARBA00022475"/>
    </source>
</evidence>
<dbReference type="EnsemblMetazoa" id="BGLB017217-RA">
    <property type="protein sequence ID" value="BGLB017217-PA"/>
    <property type="gene ID" value="BGLB017217"/>
</dbReference>